<name>A0A553P0S1_9TELE</name>
<accession>A0A553P0S1</accession>
<dbReference type="AlphaFoldDB" id="A0A553P0S1"/>
<protein>
    <submittedName>
        <fullName evidence="2">Uncharacterized protein</fullName>
    </submittedName>
</protein>
<dbReference type="EMBL" id="SRMA01026764">
    <property type="protein sequence ID" value="TRY71284.1"/>
    <property type="molecule type" value="Genomic_DNA"/>
</dbReference>
<dbReference type="Proteomes" id="UP000316079">
    <property type="component" value="Unassembled WGS sequence"/>
</dbReference>
<comment type="caution">
    <text evidence="2">The sequence shown here is derived from an EMBL/GenBank/DDBJ whole genome shotgun (WGS) entry which is preliminary data.</text>
</comment>
<keyword evidence="3" id="KW-1185">Reference proteome</keyword>
<reference evidence="2 3" key="1">
    <citation type="journal article" date="2019" name="Sci. Data">
        <title>Hybrid genome assembly and annotation of Danionella translucida.</title>
        <authorList>
            <person name="Kadobianskyi M."/>
            <person name="Schulze L."/>
            <person name="Schuelke M."/>
            <person name="Judkewitz B."/>
        </authorList>
    </citation>
    <scope>NUCLEOTIDE SEQUENCE [LARGE SCALE GENOMIC DNA]</scope>
    <source>
        <strain evidence="2 3">Bolton</strain>
    </source>
</reference>
<feature type="region of interest" description="Disordered" evidence="1">
    <location>
        <begin position="1"/>
        <end position="44"/>
    </location>
</feature>
<proteinExistence type="predicted"/>
<gene>
    <name evidence="2" type="ORF">DNTS_015979</name>
</gene>
<sequence>MMMKGHRQALSGGRKQKKTSGGRRDLQQPQAAGEIAGETRAQLL</sequence>
<organism evidence="2 3">
    <name type="scientific">Danionella cerebrum</name>
    <dbReference type="NCBI Taxonomy" id="2873325"/>
    <lineage>
        <taxon>Eukaryota</taxon>
        <taxon>Metazoa</taxon>
        <taxon>Chordata</taxon>
        <taxon>Craniata</taxon>
        <taxon>Vertebrata</taxon>
        <taxon>Euteleostomi</taxon>
        <taxon>Actinopterygii</taxon>
        <taxon>Neopterygii</taxon>
        <taxon>Teleostei</taxon>
        <taxon>Ostariophysi</taxon>
        <taxon>Cypriniformes</taxon>
        <taxon>Danionidae</taxon>
        <taxon>Danioninae</taxon>
        <taxon>Danionella</taxon>
    </lineage>
</organism>
<evidence type="ECO:0000313" key="2">
    <source>
        <dbReference type="EMBL" id="TRY71284.1"/>
    </source>
</evidence>
<evidence type="ECO:0000313" key="3">
    <source>
        <dbReference type="Proteomes" id="UP000316079"/>
    </source>
</evidence>
<evidence type="ECO:0000256" key="1">
    <source>
        <dbReference type="SAM" id="MobiDB-lite"/>
    </source>
</evidence>